<dbReference type="EMBL" id="JAOCCL010000065">
    <property type="protein sequence ID" value="MDH0827892.1"/>
    <property type="molecule type" value="Genomic_DNA"/>
</dbReference>
<dbReference type="Proteomes" id="UP001160116">
    <property type="component" value="Unassembled WGS sequence"/>
</dbReference>
<evidence type="ECO:0000313" key="2">
    <source>
        <dbReference type="Proteomes" id="UP001160116"/>
    </source>
</evidence>
<proteinExistence type="predicted"/>
<protein>
    <recommendedName>
        <fullName evidence="3">Bacteriophage protein</fullName>
    </recommendedName>
</protein>
<dbReference type="AlphaFoldDB" id="A0AA42MCN4"/>
<dbReference type="Pfam" id="PF22758">
    <property type="entry name" value="Phage_cement"/>
    <property type="match status" value="1"/>
</dbReference>
<organism evidence="1 2">
    <name type="scientific">Acinetobacter johnsonii</name>
    <dbReference type="NCBI Taxonomy" id="40214"/>
    <lineage>
        <taxon>Bacteria</taxon>
        <taxon>Pseudomonadati</taxon>
        <taxon>Pseudomonadota</taxon>
        <taxon>Gammaproteobacteria</taxon>
        <taxon>Moraxellales</taxon>
        <taxon>Moraxellaceae</taxon>
        <taxon>Acinetobacter</taxon>
    </lineage>
</organism>
<dbReference type="RefSeq" id="WP_279679367.1">
    <property type="nucleotide sequence ID" value="NZ_JAOCCL010000065.1"/>
</dbReference>
<evidence type="ECO:0008006" key="3">
    <source>
        <dbReference type="Google" id="ProtNLM"/>
    </source>
</evidence>
<evidence type="ECO:0000313" key="1">
    <source>
        <dbReference type="EMBL" id="MDH0827892.1"/>
    </source>
</evidence>
<name>A0AA42MCN4_ACIJO</name>
<comment type="caution">
    <text evidence="1">The sequence shown here is derived from an EMBL/GenBank/DDBJ whole genome shotgun (WGS) entry which is preliminary data.</text>
</comment>
<reference evidence="1" key="1">
    <citation type="submission" date="2022-09" db="EMBL/GenBank/DDBJ databases">
        <title>Intensive care unit water sources are persistently colonized with multi-drug resistant bacteria and are the site of extensive horizontal gene transfer of antibiotic resistance genes.</title>
        <authorList>
            <person name="Diorio-Toth L."/>
        </authorList>
    </citation>
    <scope>NUCLEOTIDE SEQUENCE</scope>
    <source>
        <strain evidence="1">GD03885</strain>
    </source>
</reference>
<gene>
    <name evidence="1" type="ORF">N5C97_15680</name>
</gene>
<accession>A0AA42MCN4</accession>
<dbReference type="InterPro" id="IPR054438">
    <property type="entry name" value="Struct_cement_gp24/gp6"/>
</dbReference>
<sequence length="156" mass="15998">MVQKITSRPGQEAYLTGPNETLSIPMIGAGVISDGDVVVRTSDGKSVALVSGATPTRFGVVVRNGVGKSGKDTTGNEAYQLGDILPIKTIGTIWVKPNAPVTDITAKVYVKTANGTTGAPLGSLSSTAADGTEFPNASWETVTNPEGLAILRLRGA</sequence>